<comment type="catalytic activity">
    <reaction evidence="11">
        <text>Fe(II)-heme o + 2 A + H2O = Fe(II)-heme a + 2 AH2</text>
        <dbReference type="Rhea" id="RHEA:63388"/>
        <dbReference type="ChEBI" id="CHEBI:13193"/>
        <dbReference type="ChEBI" id="CHEBI:15377"/>
        <dbReference type="ChEBI" id="CHEBI:17499"/>
        <dbReference type="ChEBI" id="CHEBI:60530"/>
        <dbReference type="ChEBI" id="CHEBI:61715"/>
        <dbReference type="EC" id="1.17.99.9"/>
    </reaction>
    <physiologicalReaction direction="left-to-right" evidence="11">
        <dbReference type="Rhea" id="RHEA:63389"/>
    </physiologicalReaction>
</comment>
<keyword evidence="7 12" id="KW-0408">Iron</keyword>
<dbReference type="EMBL" id="CP031417">
    <property type="protein sequence ID" value="AXK80216.1"/>
    <property type="molecule type" value="Genomic_DNA"/>
</dbReference>
<evidence type="ECO:0000256" key="8">
    <source>
        <dbReference type="ARBA" id="ARBA00023133"/>
    </source>
</evidence>
<dbReference type="RefSeq" id="WP_115689662.1">
    <property type="nucleotide sequence ID" value="NZ_CP031417.1"/>
</dbReference>
<evidence type="ECO:0000313" key="14">
    <source>
        <dbReference type="Proteomes" id="UP000254889"/>
    </source>
</evidence>
<dbReference type="OrthoDB" id="9793156at2"/>
<comment type="cofactor">
    <cofactor evidence="1 12">
        <name>heme b</name>
        <dbReference type="ChEBI" id="CHEBI:60344"/>
    </cofactor>
</comment>
<evidence type="ECO:0000313" key="13">
    <source>
        <dbReference type="EMBL" id="AXK80216.1"/>
    </source>
</evidence>
<comment type="similarity">
    <text evidence="12">Belongs to the COX15/CtaA family. Type 2 subfamily.</text>
</comment>
<comment type="subcellular location">
    <subcellularLocation>
        <location evidence="12">Cell membrane</location>
        <topology evidence="12">Multi-pass membrane protein</topology>
    </subcellularLocation>
    <subcellularLocation>
        <location evidence="2">Membrane</location>
        <topology evidence="2">Multi-pass membrane protein</topology>
    </subcellularLocation>
</comment>
<accession>A0A345ZTG9</accession>
<dbReference type="InterPro" id="IPR003780">
    <property type="entry name" value="COX15/CtaA_fam"/>
</dbReference>
<dbReference type="UniPathway" id="UPA00269">
    <property type="reaction ID" value="UER00713"/>
</dbReference>
<feature type="transmembrane region" description="Helical" evidence="12">
    <location>
        <begin position="262"/>
        <end position="280"/>
    </location>
</feature>
<keyword evidence="12" id="KW-1003">Cell membrane</keyword>
<evidence type="ECO:0000256" key="1">
    <source>
        <dbReference type="ARBA" id="ARBA00001970"/>
    </source>
</evidence>
<feature type="transmembrane region" description="Helical" evidence="12">
    <location>
        <begin position="318"/>
        <end position="337"/>
    </location>
</feature>
<dbReference type="GO" id="GO:0005886">
    <property type="term" value="C:plasma membrane"/>
    <property type="evidence" value="ECO:0007669"/>
    <property type="project" value="UniProtKB-SubCell"/>
</dbReference>
<feature type="transmembrane region" description="Helical" evidence="12">
    <location>
        <begin position="12"/>
        <end position="33"/>
    </location>
</feature>
<keyword evidence="4 12" id="KW-0479">Metal-binding</keyword>
<evidence type="ECO:0000256" key="2">
    <source>
        <dbReference type="ARBA" id="ARBA00004141"/>
    </source>
</evidence>
<dbReference type="GO" id="GO:0046872">
    <property type="term" value="F:metal ion binding"/>
    <property type="evidence" value="ECO:0007669"/>
    <property type="project" value="UniProtKB-KW"/>
</dbReference>
<dbReference type="AlphaFoldDB" id="A0A345ZTG9"/>
<gene>
    <name evidence="12" type="primary">ctaA</name>
    <name evidence="13" type="ORF">DW352_06605</name>
</gene>
<dbReference type="HAMAP" id="MF_01665">
    <property type="entry name" value="HemeA_synth_type2"/>
    <property type="match status" value="1"/>
</dbReference>
<dbReference type="EC" id="1.17.99.9" evidence="12"/>
<protein>
    <recommendedName>
        <fullName evidence="12">Heme A synthase</fullName>
        <shortName evidence="12">HAS</shortName>
        <ecNumber evidence="12">1.17.99.9</ecNumber>
    </recommendedName>
    <alternativeName>
        <fullName evidence="12">Cytochrome aa3-controlling protein</fullName>
    </alternativeName>
</protein>
<evidence type="ECO:0000256" key="9">
    <source>
        <dbReference type="ARBA" id="ARBA00023136"/>
    </source>
</evidence>
<evidence type="ECO:0000256" key="12">
    <source>
        <dbReference type="HAMAP-Rule" id="MF_01665"/>
    </source>
</evidence>
<organism evidence="13 14">
    <name type="scientific">Pseudolabrys taiwanensis</name>
    <dbReference type="NCBI Taxonomy" id="331696"/>
    <lineage>
        <taxon>Bacteria</taxon>
        <taxon>Pseudomonadati</taxon>
        <taxon>Pseudomonadota</taxon>
        <taxon>Alphaproteobacteria</taxon>
        <taxon>Hyphomicrobiales</taxon>
        <taxon>Xanthobacteraceae</taxon>
        <taxon>Pseudolabrys</taxon>
    </lineage>
</organism>
<keyword evidence="6 12" id="KW-0560">Oxidoreductase</keyword>
<comment type="function">
    <text evidence="12">Catalyzes the conversion of heme O to heme A by two successive hydroxylations of the methyl group at C8. The first hydroxylation forms heme I, the second hydroxylation results in an unstable dihydroxymethyl group, which spontaneously dehydrates, resulting in the formyl group of heme A.</text>
</comment>
<feature type="binding site" description="axial binding residue" evidence="12">
    <location>
        <position position="264"/>
    </location>
    <ligand>
        <name>heme</name>
        <dbReference type="ChEBI" id="CHEBI:30413"/>
    </ligand>
    <ligandPart>
        <name>Fe</name>
        <dbReference type="ChEBI" id="CHEBI:18248"/>
    </ligandPart>
</feature>
<dbReference type="Proteomes" id="UP000254889">
    <property type="component" value="Chromosome"/>
</dbReference>
<keyword evidence="5 12" id="KW-1133">Transmembrane helix</keyword>
<name>A0A345ZTG9_9HYPH</name>
<feature type="transmembrane region" description="Helical" evidence="12">
    <location>
        <begin position="199"/>
        <end position="220"/>
    </location>
</feature>
<dbReference type="GO" id="GO:0006784">
    <property type="term" value="P:heme A biosynthetic process"/>
    <property type="evidence" value="ECO:0007669"/>
    <property type="project" value="UniProtKB-UniRule"/>
</dbReference>
<feature type="transmembrane region" description="Helical" evidence="12">
    <location>
        <begin position="292"/>
        <end position="312"/>
    </location>
</feature>
<feature type="transmembrane region" description="Helical" evidence="12">
    <location>
        <begin position="98"/>
        <end position="116"/>
    </location>
</feature>
<evidence type="ECO:0000256" key="6">
    <source>
        <dbReference type="ARBA" id="ARBA00023002"/>
    </source>
</evidence>
<proteinExistence type="inferred from homology"/>
<evidence type="ECO:0000256" key="3">
    <source>
        <dbReference type="ARBA" id="ARBA00022692"/>
    </source>
</evidence>
<keyword evidence="9 12" id="KW-0472">Membrane</keyword>
<reference evidence="13 14" key="1">
    <citation type="submission" date="2018-07" db="EMBL/GenBank/DDBJ databases">
        <authorList>
            <person name="Quirk P.G."/>
            <person name="Krulwich T.A."/>
        </authorList>
    </citation>
    <scope>NUCLEOTIDE SEQUENCE [LARGE SCALE GENOMIC DNA]</scope>
    <source>
        <strain evidence="13 14">CC-BB4</strain>
    </source>
</reference>
<keyword evidence="14" id="KW-1185">Reference proteome</keyword>
<comment type="subunit">
    <text evidence="12">Interacts with CtaB.</text>
</comment>
<dbReference type="PANTHER" id="PTHR23289:SF2">
    <property type="entry name" value="CYTOCHROME C OXIDASE ASSEMBLY PROTEIN COX15 HOMOLOG"/>
    <property type="match status" value="1"/>
</dbReference>
<feature type="binding site" description="axial binding residue" evidence="12">
    <location>
        <position position="322"/>
    </location>
    <ligand>
        <name>heme</name>
        <dbReference type="ChEBI" id="CHEBI:30413"/>
    </ligand>
    <ligandPart>
        <name>Fe</name>
        <dbReference type="ChEBI" id="CHEBI:18248"/>
    </ligandPart>
</feature>
<dbReference type="PANTHER" id="PTHR23289">
    <property type="entry name" value="CYTOCHROME C OXIDASE ASSEMBLY PROTEIN COX15"/>
    <property type="match status" value="1"/>
</dbReference>
<dbReference type="Pfam" id="PF02628">
    <property type="entry name" value="COX15-CtaA"/>
    <property type="match status" value="1"/>
</dbReference>
<dbReference type="InterPro" id="IPR023754">
    <property type="entry name" value="HemeA_Synthase_type2"/>
</dbReference>
<feature type="transmembrane region" description="Helical" evidence="12">
    <location>
        <begin position="128"/>
        <end position="146"/>
    </location>
</feature>
<sequence>MTDLTDTSHTRAVRLWLLCAAAMIFLTLIVGGATRLTESGLSIVEWKPVTGVLPPLSDDAWQAEFTKYQAIPQYQQINKGMSLGEFKTIFWWEWSHRFLARSTGAVFLLPFLFFLWRGWIPKALTWRLWGIFAGGAALGAVGWWMVSSGLVGSGRVSVSQYRLAFHLTLACAIYAAIVWTAQQLSPKRASEAPPRLRGLAVVLVVLVLMQIYLGALVAGLDAGLVFNTWPLIDGALVPDAQRLWFIAPAWRNLFENTLTVQFNHRMLAYAIWLLVMFHAYDAWRFGREKRSAFLLAGLVTLQAALGIVTLLHQAPLTLALMHQMLAIIVFTVSIVHAERLAHREPFKVPGGAVVEQGA</sequence>
<evidence type="ECO:0000256" key="11">
    <source>
        <dbReference type="ARBA" id="ARBA00048044"/>
    </source>
</evidence>
<comment type="pathway">
    <text evidence="10 12">Porphyrin-containing compound metabolism; heme A biosynthesis; heme A from heme O: step 1/1.</text>
</comment>
<evidence type="ECO:0000256" key="10">
    <source>
        <dbReference type="ARBA" id="ARBA00044501"/>
    </source>
</evidence>
<keyword evidence="8 12" id="KW-0350">Heme biosynthesis</keyword>
<keyword evidence="3 12" id="KW-0812">Transmembrane</keyword>
<dbReference type="GO" id="GO:0120547">
    <property type="term" value="F:heme A synthase activity"/>
    <property type="evidence" value="ECO:0007669"/>
    <property type="project" value="UniProtKB-EC"/>
</dbReference>
<evidence type="ECO:0000256" key="4">
    <source>
        <dbReference type="ARBA" id="ARBA00022723"/>
    </source>
</evidence>
<evidence type="ECO:0000256" key="5">
    <source>
        <dbReference type="ARBA" id="ARBA00022989"/>
    </source>
</evidence>
<dbReference type="KEGG" id="ptaw:DW352_06605"/>
<feature type="transmembrane region" description="Helical" evidence="12">
    <location>
        <begin position="158"/>
        <end position="179"/>
    </location>
</feature>
<evidence type="ECO:0000256" key="7">
    <source>
        <dbReference type="ARBA" id="ARBA00023004"/>
    </source>
</evidence>